<evidence type="ECO:0000256" key="7">
    <source>
        <dbReference type="ARBA" id="ARBA00022679"/>
    </source>
</evidence>
<keyword evidence="9 13" id="KW-0418">Kinase</keyword>
<evidence type="ECO:0000313" key="15">
    <source>
        <dbReference type="Proteomes" id="UP000030889"/>
    </source>
</evidence>
<dbReference type="EC" id="2.7.1.130" evidence="3 13"/>
<evidence type="ECO:0000256" key="12">
    <source>
        <dbReference type="ARBA" id="ARBA00029757"/>
    </source>
</evidence>
<protein>
    <recommendedName>
        <fullName evidence="4 13">Tetraacyldisaccharide 4'-kinase</fullName>
        <ecNumber evidence="3 13">2.7.1.130</ecNumber>
    </recommendedName>
    <alternativeName>
        <fullName evidence="12 13">Lipid A 4'-kinase</fullName>
    </alternativeName>
</protein>
<evidence type="ECO:0000256" key="2">
    <source>
        <dbReference type="ARBA" id="ARBA00004870"/>
    </source>
</evidence>
<dbReference type="Pfam" id="PF02606">
    <property type="entry name" value="LpxK"/>
    <property type="match status" value="1"/>
</dbReference>
<organism evidence="14 15">
    <name type="scientific">Alistipes inops</name>
    <dbReference type="NCBI Taxonomy" id="1501391"/>
    <lineage>
        <taxon>Bacteria</taxon>
        <taxon>Pseudomonadati</taxon>
        <taxon>Bacteroidota</taxon>
        <taxon>Bacteroidia</taxon>
        <taxon>Bacteroidales</taxon>
        <taxon>Rikenellaceae</taxon>
        <taxon>Alistipes</taxon>
    </lineage>
</organism>
<dbReference type="SUPFAM" id="SSF52540">
    <property type="entry name" value="P-loop containing nucleoside triphosphate hydrolases"/>
    <property type="match status" value="1"/>
</dbReference>
<sequence>MGFLSAIPAGLYAFALRIRHLLYDSRIIKRYRSDIPVVCVGNITVGGTGKTPVTEYLIEKLGRDYTVAVLSRGYGRRTKGYLEVGTNASFLDVGDEPKLIKRNHPSTVVAVCEKRAEGIARIRSEHPEVNLILLDDGFQHRRVEPKVNIVLMDYTRPIWEDHLLPWGNLRDLPSQMHRANIVMVTKTPPDITPIDRRIAVKSLKLFPYQSVVFTSMVQGVPVPLFPDAEGLVKPGRNAALLAGIGNPRPLAAYLAERYDLKAEWLFRDHYVYKVRDLRRIADELASLPEDTVIVTTGKDAVKLCNRKKVPAELQRRLYRIPVGVAFTDDDEKRFLRLLSENIVSRE</sequence>
<proteinExistence type="inferred from homology"/>
<evidence type="ECO:0000256" key="10">
    <source>
        <dbReference type="ARBA" id="ARBA00022840"/>
    </source>
</evidence>
<comment type="function">
    <text evidence="1 13">Transfers the gamma-phosphate of ATP to the 4'-position of a tetraacyldisaccharide 1-phosphate intermediate (termed DS-1-P) to form tetraacyldisaccharide 1,4'-bis-phosphate (lipid IVA).</text>
</comment>
<dbReference type="EMBL" id="JRGF01000001">
    <property type="protein sequence ID" value="KHE43099.1"/>
    <property type="molecule type" value="Genomic_DNA"/>
</dbReference>
<keyword evidence="11 13" id="KW-0443">Lipid metabolism</keyword>
<dbReference type="HAMAP" id="MF_00409">
    <property type="entry name" value="LpxK"/>
    <property type="match status" value="1"/>
</dbReference>
<evidence type="ECO:0000256" key="5">
    <source>
        <dbReference type="ARBA" id="ARBA00022516"/>
    </source>
</evidence>
<evidence type="ECO:0000256" key="3">
    <source>
        <dbReference type="ARBA" id="ARBA00012071"/>
    </source>
</evidence>
<evidence type="ECO:0000256" key="9">
    <source>
        <dbReference type="ARBA" id="ARBA00022777"/>
    </source>
</evidence>
<accession>A0ABR4YLH3</accession>
<keyword evidence="15" id="KW-1185">Reference proteome</keyword>
<evidence type="ECO:0000256" key="13">
    <source>
        <dbReference type="HAMAP-Rule" id="MF_00409"/>
    </source>
</evidence>
<comment type="caution">
    <text evidence="14">The sequence shown here is derived from an EMBL/GenBank/DDBJ whole genome shotgun (WGS) entry which is preliminary data.</text>
</comment>
<dbReference type="PANTHER" id="PTHR42724">
    <property type="entry name" value="TETRAACYLDISACCHARIDE 4'-KINASE"/>
    <property type="match status" value="1"/>
</dbReference>
<dbReference type="PANTHER" id="PTHR42724:SF1">
    <property type="entry name" value="TETRAACYLDISACCHARIDE 4'-KINASE, MITOCHONDRIAL-RELATED"/>
    <property type="match status" value="1"/>
</dbReference>
<evidence type="ECO:0000256" key="6">
    <source>
        <dbReference type="ARBA" id="ARBA00022556"/>
    </source>
</evidence>
<comment type="pathway">
    <text evidence="2 13">Glycolipid biosynthesis; lipid IV(A) biosynthesis; lipid IV(A) from (3R)-3-hydroxytetradecanoyl-[acyl-carrier-protein] and UDP-N-acetyl-alpha-D-glucosamine: step 6/6.</text>
</comment>
<keyword evidence="7 13" id="KW-0808">Transferase</keyword>
<keyword evidence="8 13" id="KW-0547">Nucleotide-binding</keyword>
<reference evidence="14 15" key="1">
    <citation type="submission" date="2014-09" db="EMBL/GenBank/DDBJ databases">
        <title>Alistipes sp. 627, sp. nov., a novel member of the family Rikenellaceae isolated from human faeces.</title>
        <authorList>
            <person name="Shkoporov A.N."/>
            <person name="Chaplin A.V."/>
            <person name="Motuzova O.V."/>
            <person name="Kafarskaia L.I."/>
            <person name="Khokhlova E.V."/>
            <person name="Efimov B.A."/>
        </authorList>
    </citation>
    <scope>NUCLEOTIDE SEQUENCE [LARGE SCALE GENOMIC DNA]</scope>
    <source>
        <strain evidence="14 15">627</strain>
    </source>
</reference>
<dbReference type="GO" id="GO:0016301">
    <property type="term" value="F:kinase activity"/>
    <property type="evidence" value="ECO:0007669"/>
    <property type="project" value="UniProtKB-KW"/>
</dbReference>
<name>A0ABR4YLH3_9BACT</name>
<keyword evidence="10 13" id="KW-0067">ATP-binding</keyword>
<evidence type="ECO:0000256" key="11">
    <source>
        <dbReference type="ARBA" id="ARBA00023098"/>
    </source>
</evidence>
<evidence type="ECO:0000256" key="1">
    <source>
        <dbReference type="ARBA" id="ARBA00002274"/>
    </source>
</evidence>
<dbReference type="RefSeq" id="WP_022063992.1">
    <property type="nucleotide sequence ID" value="NZ_JRGF01000001.1"/>
</dbReference>
<comment type="catalytic activity">
    <reaction evidence="13">
        <text>a lipid A disaccharide + ATP = a lipid IVA + ADP + H(+)</text>
        <dbReference type="Rhea" id="RHEA:67840"/>
        <dbReference type="ChEBI" id="CHEBI:15378"/>
        <dbReference type="ChEBI" id="CHEBI:30616"/>
        <dbReference type="ChEBI" id="CHEBI:176343"/>
        <dbReference type="ChEBI" id="CHEBI:176425"/>
        <dbReference type="ChEBI" id="CHEBI:456216"/>
        <dbReference type="EC" id="2.7.1.130"/>
    </reaction>
</comment>
<keyword evidence="6 13" id="KW-0441">Lipid A biosynthesis</keyword>
<comment type="similarity">
    <text evidence="13">Belongs to the LpxK family.</text>
</comment>
<feature type="binding site" evidence="13">
    <location>
        <begin position="44"/>
        <end position="51"/>
    </location>
    <ligand>
        <name>ATP</name>
        <dbReference type="ChEBI" id="CHEBI:30616"/>
    </ligand>
</feature>
<keyword evidence="5 13" id="KW-0444">Lipid biosynthesis</keyword>
<dbReference type="NCBIfam" id="TIGR00682">
    <property type="entry name" value="lpxK"/>
    <property type="match status" value="1"/>
</dbReference>
<dbReference type="InterPro" id="IPR003758">
    <property type="entry name" value="LpxK"/>
</dbReference>
<gene>
    <name evidence="13" type="primary">lpxK</name>
    <name evidence="14" type="ORF">LG35_01250</name>
</gene>
<evidence type="ECO:0000256" key="8">
    <source>
        <dbReference type="ARBA" id="ARBA00022741"/>
    </source>
</evidence>
<dbReference type="InterPro" id="IPR027417">
    <property type="entry name" value="P-loop_NTPase"/>
</dbReference>
<evidence type="ECO:0000313" key="14">
    <source>
        <dbReference type="EMBL" id="KHE43099.1"/>
    </source>
</evidence>
<dbReference type="Proteomes" id="UP000030889">
    <property type="component" value="Unassembled WGS sequence"/>
</dbReference>
<evidence type="ECO:0000256" key="4">
    <source>
        <dbReference type="ARBA" id="ARBA00016436"/>
    </source>
</evidence>